<name>A0A822ZPS6_NELNU</name>
<sequence length="81" mass="9036">MQKQFSPRLYSGKVVAVGPGDRNRDGQLIPVGVKGDTVLLPEYGGTEVKLGEKSKYWIPSPLSDLNYTFFRKELPVSTEHL</sequence>
<keyword evidence="4" id="KW-1185">Reference proteome</keyword>
<dbReference type="InterPro" id="IPR020818">
    <property type="entry name" value="Chaperonin_GroES"/>
</dbReference>
<dbReference type="InterPro" id="IPR011032">
    <property type="entry name" value="GroES-like_sf"/>
</dbReference>
<dbReference type="SUPFAM" id="SSF50129">
    <property type="entry name" value="GroES-like"/>
    <property type="match status" value="1"/>
</dbReference>
<evidence type="ECO:0000256" key="1">
    <source>
        <dbReference type="ARBA" id="ARBA00006975"/>
    </source>
</evidence>
<protein>
    <recommendedName>
        <fullName evidence="5">10 kDa chaperonin-like</fullName>
    </recommendedName>
</protein>
<organism evidence="3 4">
    <name type="scientific">Nelumbo nucifera</name>
    <name type="common">Sacred lotus</name>
    <dbReference type="NCBI Taxonomy" id="4432"/>
    <lineage>
        <taxon>Eukaryota</taxon>
        <taxon>Viridiplantae</taxon>
        <taxon>Streptophyta</taxon>
        <taxon>Embryophyta</taxon>
        <taxon>Tracheophyta</taxon>
        <taxon>Spermatophyta</taxon>
        <taxon>Magnoliopsida</taxon>
        <taxon>Proteales</taxon>
        <taxon>Nelumbonaceae</taxon>
        <taxon>Nelumbo</taxon>
    </lineage>
</organism>
<dbReference type="PANTHER" id="PTHR10772">
    <property type="entry name" value="10 KDA HEAT SHOCK PROTEIN"/>
    <property type="match status" value="1"/>
</dbReference>
<evidence type="ECO:0000313" key="3">
    <source>
        <dbReference type="EMBL" id="DAD47242.1"/>
    </source>
</evidence>
<evidence type="ECO:0008006" key="5">
    <source>
        <dbReference type="Google" id="ProtNLM"/>
    </source>
</evidence>
<evidence type="ECO:0000313" key="4">
    <source>
        <dbReference type="Proteomes" id="UP000607653"/>
    </source>
</evidence>
<accession>A0A822ZPS6</accession>
<gene>
    <name evidence="3" type="ORF">HUJ06_017179</name>
</gene>
<dbReference type="EMBL" id="DUZY01000008">
    <property type="protein sequence ID" value="DAD47242.1"/>
    <property type="molecule type" value="Genomic_DNA"/>
</dbReference>
<dbReference type="GO" id="GO:0044183">
    <property type="term" value="F:protein folding chaperone"/>
    <property type="evidence" value="ECO:0007669"/>
    <property type="project" value="InterPro"/>
</dbReference>
<dbReference type="Pfam" id="PF00166">
    <property type="entry name" value="Cpn10"/>
    <property type="match status" value="1"/>
</dbReference>
<keyword evidence="2" id="KW-0143">Chaperone</keyword>
<proteinExistence type="inferred from homology"/>
<dbReference type="GO" id="GO:0005524">
    <property type="term" value="F:ATP binding"/>
    <property type="evidence" value="ECO:0007669"/>
    <property type="project" value="InterPro"/>
</dbReference>
<dbReference type="PANTHER" id="PTHR10772:SF0">
    <property type="entry name" value="10 KDA HEAT SHOCK PROTEIN, MITOCHONDRIAL"/>
    <property type="match status" value="1"/>
</dbReference>
<dbReference type="Proteomes" id="UP000607653">
    <property type="component" value="Unassembled WGS sequence"/>
</dbReference>
<evidence type="ECO:0000256" key="2">
    <source>
        <dbReference type="ARBA" id="ARBA00023186"/>
    </source>
</evidence>
<dbReference type="InterPro" id="IPR037124">
    <property type="entry name" value="Chaperonin_GroES_sf"/>
</dbReference>
<dbReference type="Gene3D" id="2.30.33.40">
    <property type="entry name" value="GroES chaperonin"/>
    <property type="match status" value="1"/>
</dbReference>
<dbReference type="CDD" id="cd00320">
    <property type="entry name" value="cpn10"/>
    <property type="match status" value="1"/>
</dbReference>
<comment type="caution">
    <text evidence="3">The sequence shown here is derived from an EMBL/GenBank/DDBJ whole genome shotgun (WGS) entry which is preliminary data.</text>
</comment>
<reference evidence="3 4" key="1">
    <citation type="journal article" date="2020" name="Mol. Biol. Evol.">
        <title>Distinct Expression and Methylation Patterns for Genes with Different Fates following a Single Whole-Genome Duplication in Flowering Plants.</title>
        <authorList>
            <person name="Shi T."/>
            <person name="Rahmani R.S."/>
            <person name="Gugger P.F."/>
            <person name="Wang M."/>
            <person name="Li H."/>
            <person name="Zhang Y."/>
            <person name="Li Z."/>
            <person name="Wang Q."/>
            <person name="Van de Peer Y."/>
            <person name="Marchal K."/>
            <person name="Chen J."/>
        </authorList>
    </citation>
    <scope>NUCLEOTIDE SEQUENCE [LARGE SCALE GENOMIC DNA]</scope>
    <source>
        <tissue evidence="3">Leaf</tissue>
    </source>
</reference>
<comment type="similarity">
    <text evidence="1">Belongs to the GroES chaperonin family.</text>
</comment>
<dbReference type="AlphaFoldDB" id="A0A822ZPS6"/>